<dbReference type="EMBL" id="FRAA01000002">
    <property type="protein sequence ID" value="SHJ91131.1"/>
    <property type="molecule type" value="Genomic_DNA"/>
</dbReference>
<reference evidence="2" key="1">
    <citation type="submission" date="2016-11" db="EMBL/GenBank/DDBJ databases">
        <authorList>
            <person name="Varghese N."/>
            <person name="Submissions S."/>
        </authorList>
    </citation>
    <scope>NUCLEOTIDE SEQUENCE [LARGE SCALE GENOMIC DNA]</scope>
    <source>
        <strain evidence="2">DSM 26134</strain>
    </source>
</reference>
<dbReference type="RefSeq" id="WP_084190414.1">
    <property type="nucleotide sequence ID" value="NZ_FRAA01000002.1"/>
</dbReference>
<dbReference type="Proteomes" id="UP000184474">
    <property type="component" value="Unassembled WGS sequence"/>
</dbReference>
<gene>
    <name evidence="1" type="ORF">SAMN04488028_102115</name>
</gene>
<dbReference type="SUPFAM" id="SSF55144">
    <property type="entry name" value="LigT-like"/>
    <property type="match status" value="1"/>
</dbReference>
<evidence type="ECO:0000313" key="1">
    <source>
        <dbReference type="EMBL" id="SHJ91131.1"/>
    </source>
</evidence>
<accession>A0A1M6N623</accession>
<sequence length="231" mass="26335">MIDISLGQHYEEMWRLGWQGLQYSDYFIDSYLTSLEDDMRFGLTLRIRPDAEVLSRLAAFQDELIEVAPEQYHYPSSAIHVTGLSVISCSTEVRLGDLEDPSPYITLIQQALKGVKNTSILFQGLTLSPVGLLIQGFPNDSVLEQLRSQLREAFRASVIKHSMDARYTLKTAHTTIMRYQQALADPKQYEAFVLEHKERVFGASPVTVLELVINDWYHTPGRTKVVHAFEL</sequence>
<name>A0A1M6N623_REIAG</name>
<dbReference type="STRING" id="156994.SAMN04488028_102115"/>
<dbReference type="AlphaFoldDB" id="A0A1M6N623"/>
<organism evidence="1 2">
    <name type="scientific">Reichenbachiella agariperforans</name>
    <dbReference type="NCBI Taxonomy" id="156994"/>
    <lineage>
        <taxon>Bacteria</taxon>
        <taxon>Pseudomonadati</taxon>
        <taxon>Bacteroidota</taxon>
        <taxon>Cytophagia</taxon>
        <taxon>Cytophagales</taxon>
        <taxon>Reichenbachiellaceae</taxon>
        <taxon>Reichenbachiella</taxon>
    </lineage>
</organism>
<evidence type="ECO:0000313" key="2">
    <source>
        <dbReference type="Proteomes" id="UP000184474"/>
    </source>
</evidence>
<protein>
    <recommendedName>
        <fullName evidence="3">2'-5' RNA ligase superfamily protein</fullName>
    </recommendedName>
</protein>
<proteinExistence type="predicted"/>
<dbReference type="Gene3D" id="3.90.1140.10">
    <property type="entry name" value="Cyclic phosphodiesterase"/>
    <property type="match status" value="1"/>
</dbReference>
<evidence type="ECO:0008006" key="3">
    <source>
        <dbReference type="Google" id="ProtNLM"/>
    </source>
</evidence>
<keyword evidence="2" id="KW-1185">Reference proteome</keyword>
<dbReference type="InterPro" id="IPR009097">
    <property type="entry name" value="Cyclic_Pdiesterase"/>
</dbReference>